<organism evidence="1">
    <name type="scientific">Siphoviridae sp. ctWKa2</name>
    <dbReference type="NCBI Taxonomy" id="2825537"/>
    <lineage>
        <taxon>Viruses</taxon>
        <taxon>Duplodnaviria</taxon>
        <taxon>Heunggongvirae</taxon>
        <taxon>Uroviricota</taxon>
        <taxon>Caudoviricetes</taxon>
    </lineage>
</organism>
<sequence length="195" mass="22698">MSSFKIRNHYHLYDENGVVTKTQFELFTDTPTNLITVYLEGKHVVDDRNHADYVDKCMRQFHKTYFAEWEVQETAKKVDALETSIRTSQEENKRRDEFIEAMVLNTIMSDNVHYGVVYKKLAALLPKLQVGKTYERNEIATFLDETHTEVAEEGKLVIVQFNQEMVYNGEPLSSFMNDGEWGQNGKAIAWPFKIS</sequence>
<reference evidence="1" key="1">
    <citation type="journal article" date="2021" name="Proc. Natl. Acad. Sci. U.S.A.">
        <title>A Catalog of Tens of Thousands of Viruses from Human Metagenomes Reveals Hidden Associations with Chronic Diseases.</title>
        <authorList>
            <person name="Tisza M.J."/>
            <person name="Buck C.B."/>
        </authorList>
    </citation>
    <scope>NUCLEOTIDE SEQUENCE</scope>
    <source>
        <strain evidence="1">CtWKa2</strain>
    </source>
</reference>
<name>A0A8S5PGD9_9CAUD</name>
<dbReference type="EMBL" id="BK015407">
    <property type="protein sequence ID" value="DAE05284.1"/>
    <property type="molecule type" value="Genomic_DNA"/>
</dbReference>
<proteinExistence type="predicted"/>
<evidence type="ECO:0000313" key="1">
    <source>
        <dbReference type="EMBL" id="DAE05284.1"/>
    </source>
</evidence>
<protein>
    <submittedName>
        <fullName evidence="1">Uncharacterized protein</fullName>
    </submittedName>
</protein>
<accession>A0A8S5PGD9</accession>